<feature type="region of interest" description="Disordered" evidence="5">
    <location>
        <begin position="1003"/>
        <end position="1026"/>
    </location>
</feature>
<accession>A0AAJ8MUQ3</accession>
<organism evidence="7 8">
    <name type="scientific">Kwoniella shandongensis</name>
    <dbReference type="NCBI Taxonomy" id="1734106"/>
    <lineage>
        <taxon>Eukaryota</taxon>
        <taxon>Fungi</taxon>
        <taxon>Dikarya</taxon>
        <taxon>Basidiomycota</taxon>
        <taxon>Agaricomycotina</taxon>
        <taxon>Tremellomycetes</taxon>
        <taxon>Tremellales</taxon>
        <taxon>Cryptococcaceae</taxon>
        <taxon>Kwoniella</taxon>
    </lineage>
</organism>
<feature type="compositionally biased region" description="Acidic residues" evidence="5">
    <location>
        <begin position="199"/>
        <end position="213"/>
    </location>
</feature>
<evidence type="ECO:0000256" key="1">
    <source>
        <dbReference type="ARBA" id="ARBA00004240"/>
    </source>
</evidence>
<dbReference type="PANTHER" id="PTHR15922:SF2">
    <property type="entry name" value="NBAS SUBUNIT OF NRZ TETHERING COMPLEX"/>
    <property type="match status" value="1"/>
</dbReference>
<evidence type="ECO:0000256" key="5">
    <source>
        <dbReference type="SAM" id="MobiDB-lite"/>
    </source>
</evidence>
<evidence type="ECO:0000313" key="8">
    <source>
        <dbReference type="Proteomes" id="UP000322225"/>
    </source>
</evidence>
<feature type="compositionally biased region" description="Low complexity" evidence="5">
    <location>
        <begin position="1010"/>
        <end position="1019"/>
    </location>
</feature>
<dbReference type="Proteomes" id="UP000322225">
    <property type="component" value="Chromosome 2"/>
</dbReference>
<proteinExistence type="predicted"/>
<keyword evidence="3" id="KW-0256">Endoplasmic reticulum</keyword>
<reference evidence="7" key="2">
    <citation type="submission" date="2024-01" db="EMBL/GenBank/DDBJ databases">
        <title>Comparative genomics of Cryptococcus and Kwoniella reveals pathogenesis evolution and contrasting modes of karyotype evolution via chromosome fusion or intercentromeric recombination.</title>
        <authorList>
            <person name="Coelho M.A."/>
            <person name="David-Palma M."/>
            <person name="Shea T."/>
            <person name="Bowers K."/>
            <person name="McGinley-Smith S."/>
            <person name="Mohammad A.W."/>
            <person name="Gnirke A."/>
            <person name="Yurkov A.M."/>
            <person name="Nowrousian M."/>
            <person name="Sun S."/>
            <person name="Cuomo C.A."/>
            <person name="Heitman J."/>
        </authorList>
    </citation>
    <scope>NUCLEOTIDE SEQUENCE</scope>
    <source>
        <strain evidence="7">CBS 12478</strain>
    </source>
</reference>
<comment type="subcellular location">
    <subcellularLocation>
        <location evidence="1">Endoplasmic reticulum</location>
    </subcellularLocation>
</comment>
<dbReference type="AlphaFoldDB" id="A0AAJ8MUQ3"/>
<keyword evidence="4" id="KW-0653">Protein transport</keyword>
<reference evidence="7" key="1">
    <citation type="submission" date="2017-08" db="EMBL/GenBank/DDBJ databases">
        <authorList>
            <person name="Cuomo C."/>
            <person name="Billmyre B."/>
            <person name="Heitman J."/>
        </authorList>
    </citation>
    <scope>NUCLEOTIDE SEQUENCE</scope>
    <source>
        <strain evidence="7">CBS 12478</strain>
    </source>
</reference>
<evidence type="ECO:0000313" key="7">
    <source>
        <dbReference type="EMBL" id="WWD16780.1"/>
    </source>
</evidence>
<dbReference type="InterPro" id="IPR013244">
    <property type="entry name" value="Sec39_domain"/>
</dbReference>
<dbReference type="GeneID" id="43590762"/>
<dbReference type="KEGG" id="ksn:43590762"/>
<feature type="region of interest" description="Disordered" evidence="5">
    <location>
        <begin position="886"/>
        <end position="918"/>
    </location>
</feature>
<name>A0AAJ8MUQ3_9TREE</name>
<dbReference type="GO" id="GO:0070939">
    <property type="term" value="C:Dsl1/NZR complex"/>
    <property type="evidence" value="ECO:0007669"/>
    <property type="project" value="TreeGrafter"/>
</dbReference>
<dbReference type="GO" id="GO:0006890">
    <property type="term" value="P:retrograde vesicle-mediated transport, Golgi to endoplasmic reticulum"/>
    <property type="evidence" value="ECO:0007669"/>
    <property type="project" value="InterPro"/>
</dbReference>
<feature type="compositionally biased region" description="Low complexity" evidence="5">
    <location>
        <begin position="900"/>
        <end position="912"/>
    </location>
</feature>
<protein>
    <recommendedName>
        <fullName evidence="6">Sec39 domain-containing protein</fullName>
    </recommendedName>
</protein>
<feature type="domain" description="Sec39" evidence="6">
    <location>
        <begin position="274"/>
        <end position="848"/>
    </location>
</feature>
<dbReference type="GO" id="GO:0000149">
    <property type="term" value="F:SNARE binding"/>
    <property type="evidence" value="ECO:0007669"/>
    <property type="project" value="TreeGrafter"/>
</dbReference>
<keyword evidence="8" id="KW-1185">Reference proteome</keyword>
<feature type="compositionally biased region" description="Polar residues" evidence="5">
    <location>
        <begin position="1077"/>
        <end position="1089"/>
    </location>
</feature>
<dbReference type="GO" id="GO:0015031">
    <property type="term" value="P:protein transport"/>
    <property type="evidence" value="ECO:0007669"/>
    <property type="project" value="UniProtKB-KW"/>
</dbReference>
<dbReference type="PANTHER" id="PTHR15922">
    <property type="entry name" value="NEUROBLASTOMA-AMPLIFIED SEQUENCE"/>
    <property type="match status" value="1"/>
</dbReference>
<dbReference type="EMBL" id="CP144052">
    <property type="protein sequence ID" value="WWD16780.1"/>
    <property type="molecule type" value="Genomic_DNA"/>
</dbReference>
<dbReference type="RefSeq" id="XP_031859120.2">
    <property type="nucleotide sequence ID" value="XM_032006604.2"/>
</dbReference>
<sequence length="1149" mass="124903">MLNQSETSHKCGGDHLLIWSLISLSFSVTESCSTASQIAMDELLTSLPEPLTPEQLLSSSISDLTPAILELSLSSLSDIEVLSTCRQLLESGKIEDAHLARTIVNLGLGRCAQEITRLETEVGEGSSEEDVKRIVEVDASISDRVRAWTVLDDIRRRLDTFEIISPSPRVQEESPAQPTPELIGASDPIPSSSSKTDEEKMELDDPWGDEADTQESLTSPSLLDDPWEAAASEKESPPMVSEPKLEVSSRTPTPSEPSAPPIPLSVFLNQSIPLLALDLAASASLSALKVVCQRHRDEVFPYRLLILETVPGWVSPSEMEEEGLLLGVKDGDNERWVADDPTLESKSILQRTLEILYLPPPPPYLSARPEPLTAADLTKWYTEHVLSLDSLGLIDVQLAWVQHGASLGVPSLDELGEDLSLLSRLAYDANLTPVQHAKWTVTSWRASSQGDIINAYLSNSTPVSIVGDIKRLVMPYLYVLESRAERAGKADANLVERLLHDAILSLPLQLALPVFEASKATVPQAERIVKNDLNVARLALACLYGSEEKESYVWSTMSSIFECLPVWELDGSDPDSDSELTSTTLDSIATFVRPTSASAPPPTPKDLFLFFHPLPFASLSRALDILDVHLESGEILARWNVATQLRFLLQSSRNGSDQKELAEKMVRRQASKGLGEDMWRRLWDDMERLGGGEDSLVRGALGMLDLRERGRIYLGGVLSSGNFDVARRMIKRLQSAGAVDEKMIEEVVLETSKEFYVSAESGNMHTGEMKLAYDCLSVAPATPPIVKEKKYIEATSRLVSFSSLALSPLEIRYTADPLSLIAKVLAASDDAYRHPDLMLDMADKLGCSGEIERGLVWGMIGRAAEKGGDWEAGKEALEGMVEVVRGSGGRGRGRRGQGHTRGSSSITTIGASGVEGESSTNATAKLEAKLRTETWGLAHSLARQSDTADPTTKLLFINYALELCPPSHIPEILETFRKVESGRIKLDYAAKRRRLQGIPNSNLQAQVPLSPTSPTSTSTAEERVLGSRTAARAAKLALGFGERIGHLRGLAPSPKLGGNVGGQLSSVTAGMGARLSRSISRDTAGSTSTEETKRKSLDEPTYGVVPRELFEGFAGDEAERVRLGARRALVRGVGWLLGADESEISGAER</sequence>
<keyword evidence="2" id="KW-0813">Transport</keyword>
<evidence type="ECO:0000256" key="3">
    <source>
        <dbReference type="ARBA" id="ARBA00022824"/>
    </source>
</evidence>
<evidence type="ECO:0000259" key="6">
    <source>
        <dbReference type="Pfam" id="PF08314"/>
    </source>
</evidence>
<feature type="region of interest" description="Disordered" evidence="5">
    <location>
        <begin position="1071"/>
        <end position="1100"/>
    </location>
</feature>
<feature type="region of interest" description="Disordered" evidence="5">
    <location>
        <begin position="166"/>
        <end position="258"/>
    </location>
</feature>
<dbReference type="Pfam" id="PF08314">
    <property type="entry name" value="Sec39"/>
    <property type="match status" value="1"/>
</dbReference>
<evidence type="ECO:0000256" key="4">
    <source>
        <dbReference type="ARBA" id="ARBA00022927"/>
    </source>
</evidence>
<gene>
    <name evidence="7" type="ORF">CI109_101212</name>
</gene>
<evidence type="ECO:0000256" key="2">
    <source>
        <dbReference type="ARBA" id="ARBA00022448"/>
    </source>
</evidence>